<evidence type="ECO:0000256" key="2">
    <source>
        <dbReference type="ARBA" id="ARBA00022980"/>
    </source>
</evidence>
<dbReference type="PANTHER" id="PTHR10746:SF6">
    <property type="entry name" value="LARGE RIBOSOMAL SUBUNIT PROTEIN UL4M"/>
    <property type="match status" value="1"/>
</dbReference>
<dbReference type="EMBL" id="PFQK01000055">
    <property type="protein sequence ID" value="PJC81706.1"/>
    <property type="molecule type" value="Genomic_DNA"/>
</dbReference>
<dbReference type="HAMAP" id="MF_01328_B">
    <property type="entry name" value="Ribosomal_uL4_B"/>
    <property type="match status" value="1"/>
</dbReference>
<dbReference type="Pfam" id="PF00573">
    <property type="entry name" value="Ribosomal_L4"/>
    <property type="match status" value="1"/>
</dbReference>
<gene>
    <name evidence="5" type="primary">rplD</name>
    <name evidence="6" type="ORF">CO007_03390</name>
</gene>
<keyword evidence="5" id="KW-0699">rRNA-binding</keyword>
<dbReference type="GO" id="GO:1990904">
    <property type="term" value="C:ribonucleoprotein complex"/>
    <property type="evidence" value="ECO:0007669"/>
    <property type="project" value="UniProtKB-KW"/>
</dbReference>
<organism evidence="6 7">
    <name type="scientific">Candidatus Roizmanbacteria bacterium CG_4_8_14_3_um_filter_36_10</name>
    <dbReference type="NCBI Taxonomy" id="1974834"/>
    <lineage>
        <taxon>Bacteria</taxon>
        <taxon>Candidatus Roizmaniibacteriota</taxon>
    </lineage>
</organism>
<dbReference type="InterPro" id="IPR002136">
    <property type="entry name" value="Ribosomal_uL4"/>
</dbReference>
<dbReference type="InterPro" id="IPR013005">
    <property type="entry name" value="Ribosomal_uL4-like"/>
</dbReference>
<reference evidence="7" key="1">
    <citation type="submission" date="2017-09" db="EMBL/GenBank/DDBJ databases">
        <title>Depth-based differentiation of microbial function through sediment-hosted aquifers and enrichment of novel symbionts in the deep terrestrial subsurface.</title>
        <authorList>
            <person name="Probst A.J."/>
            <person name="Ladd B."/>
            <person name="Jarett J.K."/>
            <person name="Geller-Mcgrath D.E."/>
            <person name="Sieber C.M.K."/>
            <person name="Emerson J.B."/>
            <person name="Anantharaman K."/>
            <person name="Thomas B.C."/>
            <person name="Malmstrom R."/>
            <person name="Stieglmeier M."/>
            <person name="Klingl A."/>
            <person name="Woyke T."/>
            <person name="Ryan C.M."/>
            <person name="Banfield J.F."/>
        </authorList>
    </citation>
    <scope>NUCLEOTIDE SEQUENCE [LARGE SCALE GENOMIC DNA]</scope>
</reference>
<keyword evidence="5" id="KW-0694">RNA-binding</keyword>
<dbReference type="GO" id="GO:0003735">
    <property type="term" value="F:structural constituent of ribosome"/>
    <property type="evidence" value="ECO:0007669"/>
    <property type="project" value="InterPro"/>
</dbReference>
<dbReference type="SUPFAM" id="SSF52166">
    <property type="entry name" value="Ribosomal protein L4"/>
    <property type="match status" value="1"/>
</dbReference>
<sequence length="235" mass="26468">MAKELDRKKVGKVVKKAKKKENALTISIYDLDGKIEKEIELPKEIFSVKVSPRLLTQYVRVYLANQRQGTASTKTRGEVSGSTRKIYRQKGTGRARHGDIKAPIFVGGGIVGGPRPKDFRLKIGRKQKKKALLGALTLKQESKELIGLSDKFLSVKPKTKLLIEFFQKLNLEKEKKLLVIPLLEKNQLLLAVRNIPTVTVVSATALNCYQLLNHKKILFIAKTIEVIKNINKDEN</sequence>
<dbReference type="PANTHER" id="PTHR10746">
    <property type="entry name" value="50S RIBOSOMAL PROTEIN L4"/>
    <property type="match status" value="1"/>
</dbReference>
<comment type="function">
    <text evidence="5">Forms part of the polypeptide exit tunnel.</text>
</comment>
<dbReference type="GO" id="GO:0006412">
    <property type="term" value="P:translation"/>
    <property type="evidence" value="ECO:0007669"/>
    <property type="project" value="UniProtKB-UniRule"/>
</dbReference>
<comment type="subunit">
    <text evidence="5">Part of the 50S ribosomal subunit.</text>
</comment>
<comment type="function">
    <text evidence="5">One of the primary rRNA binding proteins, this protein initially binds near the 5'-end of the 23S rRNA. It is important during the early stages of 50S assembly. It makes multiple contacts with different domains of the 23S rRNA in the assembled 50S subunit and ribosome.</text>
</comment>
<evidence type="ECO:0000256" key="5">
    <source>
        <dbReference type="HAMAP-Rule" id="MF_01328"/>
    </source>
</evidence>
<evidence type="ECO:0000256" key="3">
    <source>
        <dbReference type="ARBA" id="ARBA00023274"/>
    </source>
</evidence>
<proteinExistence type="inferred from homology"/>
<evidence type="ECO:0000256" key="4">
    <source>
        <dbReference type="ARBA" id="ARBA00035244"/>
    </source>
</evidence>
<comment type="similarity">
    <text evidence="1 5">Belongs to the universal ribosomal protein uL4 family.</text>
</comment>
<dbReference type="InterPro" id="IPR023574">
    <property type="entry name" value="Ribosomal_uL4_dom_sf"/>
</dbReference>
<dbReference type="GO" id="GO:0019843">
    <property type="term" value="F:rRNA binding"/>
    <property type="evidence" value="ECO:0007669"/>
    <property type="project" value="UniProtKB-UniRule"/>
</dbReference>
<keyword evidence="2 5" id="KW-0689">Ribosomal protein</keyword>
<keyword evidence="3 5" id="KW-0687">Ribonucleoprotein</keyword>
<protein>
    <recommendedName>
        <fullName evidence="4 5">Large ribosomal subunit protein uL4</fullName>
    </recommendedName>
</protein>
<evidence type="ECO:0000313" key="7">
    <source>
        <dbReference type="Proteomes" id="UP000229370"/>
    </source>
</evidence>
<comment type="caution">
    <text evidence="6">The sequence shown here is derived from an EMBL/GenBank/DDBJ whole genome shotgun (WGS) entry which is preliminary data.</text>
</comment>
<dbReference type="Gene3D" id="3.40.1370.10">
    <property type="match status" value="1"/>
</dbReference>
<dbReference type="NCBIfam" id="TIGR03953">
    <property type="entry name" value="rplD_bact"/>
    <property type="match status" value="1"/>
</dbReference>
<dbReference type="AlphaFoldDB" id="A0A2M8GMD3"/>
<name>A0A2M8GMD3_9BACT</name>
<dbReference type="GO" id="GO:0005840">
    <property type="term" value="C:ribosome"/>
    <property type="evidence" value="ECO:0007669"/>
    <property type="project" value="UniProtKB-KW"/>
</dbReference>
<evidence type="ECO:0000313" key="6">
    <source>
        <dbReference type="EMBL" id="PJC81706.1"/>
    </source>
</evidence>
<evidence type="ECO:0000256" key="1">
    <source>
        <dbReference type="ARBA" id="ARBA00010528"/>
    </source>
</evidence>
<accession>A0A2M8GMD3</accession>
<dbReference type="Proteomes" id="UP000229370">
    <property type="component" value="Unassembled WGS sequence"/>
</dbReference>